<organism evidence="1">
    <name type="scientific">Xingshan nematode virus 4</name>
    <dbReference type="NCBI Taxonomy" id="1923763"/>
    <lineage>
        <taxon>Viruses</taxon>
        <taxon>Riboviria</taxon>
        <taxon>Orthornavirae</taxon>
        <taxon>Negarnaviricota</taxon>
        <taxon>Haploviricotina</taxon>
        <taxon>Monjiviricetes</taxon>
        <taxon>Mononegavirales</taxon>
        <taxon>Rhabdoviridae</taxon>
        <taxon>Alpharhabdovirinae</taxon>
        <taxon>Alphanemrhavirus</taxon>
        <taxon>Alphanemrhavirus xingshan</taxon>
    </lineage>
</organism>
<dbReference type="GeneID" id="30999508"/>
<dbReference type="Proteomes" id="UP000204243">
    <property type="component" value="Segment"/>
</dbReference>
<reference evidence="1" key="1">
    <citation type="journal article" date="2016" name="Nature">
        <title>Redefining the invertebrate RNA virosphere.</title>
        <authorList>
            <person name="Shi M."/>
            <person name="Lin X.D."/>
            <person name="Tian J.H."/>
            <person name="Chen L.J."/>
            <person name="Chen X."/>
            <person name="Li C.X."/>
            <person name="Qin X.C."/>
            <person name="Li J."/>
            <person name="Cao J.P."/>
            <person name="Eden J.S."/>
            <person name="Buchmann J."/>
            <person name="Wang W."/>
            <person name="Xu J."/>
            <person name="Holmes E.C."/>
            <person name="Zhang Y.Z."/>
        </authorList>
    </citation>
    <scope>NUCLEOTIDE SEQUENCE [LARGE SCALE GENOMIC DNA]</scope>
    <source>
        <strain evidence="1">XSNXC32924</strain>
    </source>
</reference>
<evidence type="ECO:0000313" key="2">
    <source>
        <dbReference type="Proteomes" id="UP000204243"/>
    </source>
</evidence>
<proteinExistence type="predicted"/>
<accession>A0A1L3KN92</accession>
<name>A0A1L3KN92_9RHAB</name>
<keyword evidence="2" id="KW-1185">Reference proteome</keyword>
<dbReference type="EMBL" id="KX884459">
    <property type="protein sequence ID" value="APG78844.1"/>
    <property type="molecule type" value="Genomic_RNA"/>
</dbReference>
<protein>
    <submittedName>
        <fullName evidence="1">Uncharacterized protein</fullName>
    </submittedName>
</protein>
<evidence type="ECO:0000313" key="1">
    <source>
        <dbReference type="EMBL" id="APG78844.1"/>
    </source>
</evidence>
<dbReference type="RefSeq" id="YP_009344975.1">
    <property type="nucleotide sequence ID" value="NC_033701.1"/>
</dbReference>
<sequence>MTEGRLFFEPEDVKSTNWIPQQANYLKTDLRKDRELTGMDDLESSNFLDDDVYSPPPRIPFGELSQDTLKTVQPVENPSGNTSPGFTTYKFTPIGDNPEFQRRLVSETLKDLEKLHLFTIIHEQRENQSLVFQLKRKTRFPSTHSGISEINPEERRSSVPTDQLREIVQEKSRIYSVQTKARKIVDDFPCPVKMIGASGSPFKINWKEINVQLEQELMAFTEEELEELGKLSHDRILGKLLIKNHLSSPVTKLISYIYFE</sequence>
<dbReference type="KEGG" id="vg:30999508"/>